<dbReference type="GO" id="GO:0005783">
    <property type="term" value="C:endoplasmic reticulum"/>
    <property type="evidence" value="ECO:0007669"/>
    <property type="project" value="TreeGrafter"/>
</dbReference>
<keyword evidence="10" id="KW-1185">Reference proteome</keyword>
<feature type="transmembrane region" description="Helical" evidence="7">
    <location>
        <begin position="144"/>
        <end position="166"/>
    </location>
</feature>
<evidence type="ECO:0000256" key="3">
    <source>
        <dbReference type="ARBA" id="ARBA00022989"/>
    </source>
</evidence>
<dbReference type="PANTHER" id="PTHR13439:SF0">
    <property type="entry name" value="TOPOISOMERASE I DAMAGE AFFECTED PROTEIN 4"/>
    <property type="match status" value="1"/>
</dbReference>
<comment type="caution">
    <text evidence="9">The sequence shown here is derived from an EMBL/GenBank/DDBJ whole genome shotgun (WGS) entry which is preliminary data.</text>
</comment>
<evidence type="ECO:0000256" key="4">
    <source>
        <dbReference type="ARBA" id="ARBA00023136"/>
    </source>
</evidence>
<proteinExistence type="predicted"/>
<evidence type="ECO:0000256" key="2">
    <source>
        <dbReference type="ARBA" id="ARBA00022692"/>
    </source>
</evidence>
<dbReference type="PROSITE" id="PS50922">
    <property type="entry name" value="TLC"/>
    <property type="match status" value="1"/>
</dbReference>
<organism evidence="9 10">
    <name type="scientific">Lachnellula suecica</name>
    <dbReference type="NCBI Taxonomy" id="602035"/>
    <lineage>
        <taxon>Eukaryota</taxon>
        <taxon>Fungi</taxon>
        <taxon>Dikarya</taxon>
        <taxon>Ascomycota</taxon>
        <taxon>Pezizomycotina</taxon>
        <taxon>Leotiomycetes</taxon>
        <taxon>Helotiales</taxon>
        <taxon>Lachnaceae</taxon>
        <taxon>Lachnellula</taxon>
    </lineage>
</organism>
<dbReference type="Pfam" id="PF03798">
    <property type="entry name" value="TRAM_LAG1_CLN8"/>
    <property type="match status" value="1"/>
</dbReference>
<evidence type="ECO:0000256" key="6">
    <source>
        <dbReference type="SAM" id="MobiDB-lite"/>
    </source>
</evidence>
<feature type="domain" description="TLC" evidence="8">
    <location>
        <begin position="1"/>
        <end position="177"/>
    </location>
</feature>
<feature type="transmembrane region" description="Helical" evidence="7">
    <location>
        <begin position="88"/>
        <end position="105"/>
    </location>
</feature>
<dbReference type="OrthoDB" id="10266980at2759"/>
<accession>A0A8T9C1S9</accession>
<dbReference type="InterPro" id="IPR006634">
    <property type="entry name" value="TLC-dom"/>
</dbReference>
<protein>
    <submittedName>
        <fullName evidence="9">Putative TLC domain-containing protein</fullName>
    </submittedName>
</protein>
<feature type="transmembrane region" description="Helical" evidence="7">
    <location>
        <begin position="12"/>
        <end position="33"/>
    </location>
</feature>
<dbReference type="GO" id="GO:0016020">
    <property type="term" value="C:membrane"/>
    <property type="evidence" value="ECO:0007669"/>
    <property type="project" value="UniProtKB-SubCell"/>
</dbReference>
<reference evidence="9 10" key="1">
    <citation type="submission" date="2018-05" db="EMBL/GenBank/DDBJ databases">
        <title>Genome sequencing and assembly of the regulated plant pathogen Lachnellula willkommii and related sister species for the development of diagnostic species identification markers.</title>
        <authorList>
            <person name="Giroux E."/>
            <person name="Bilodeau G."/>
        </authorList>
    </citation>
    <scope>NUCLEOTIDE SEQUENCE [LARGE SCALE GENOMIC DNA]</scope>
    <source>
        <strain evidence="9 10">CBS 268.59</strain>
    </source>
</reference>
<gene>
    <name evidence="9" type="ORF">LSUE1_G005070</name>
</gene>
<dbReference type="Proteomes" id="UP000469558">
    <property type="component" value="Unassembled WGS sequence"/>
</dbReference>
<evidence type="ECO:0000256" key="1">
    <source>
        <dbReference type="ARBA" id="ARBA00004141"/>
    </source>
</evidence>
<evidence type="ECO:0000256" key="5">
    <source>
        <dbReference type="PROSITE-ProRule" id="PRU00205"/>
    </source>
</evidence>
<dbReference type="SMART" id="SM00724">
    <property type="entry name" value="TLC"/>
    <property type="match status" value="1"/>
</dbReference>
<dbReference type="AlphaFoldDB" id="A0A8T9C1S9"/>
<dbReference type="InterPro" id="IPR050846">
    <property type="entry name" value="TLCD"/>
</dbReference>
<evidence type="ECO:0000313" key="10">
    <source>
        <dbReference type="Proteomes" id="UP000469558"/>
    </source>
</evidence>
<evidence type="ECO:0000313" key="9">
    <source>
        <dbReference type="EMBL" id="TVY75981.1"/>
    </source>
</evidence>
<dbReference type="EMBL" id="QGMK01000897">
    <property type="protein sequence ID" value="TVY75981.1"/>
    <property type="molecule type" value="Genomic_DNA"/>
</dbReference>
<keyword evidence="2 5" id="KW-0812">Transmembrane</keyword>
<evidence type="ECO:0000259" key="8">
    <source>
        <dbReference type="PROSITE" id="PS50922"/>
    </source>
</evidence>
<name>A0A8T9C1S9_9HELO</name>
<feature type="region of interest" description="Disordered" evidence="6">
    <location>
        <begin position="179"/>
        <end position="199"/>
    </location>
</feature>
<sequence length="199" mass="21810">MKRGERWIGPGGFGGILEPGGAVQGFAAGYFLWDLTASMVHLDVLGWGSLAHAVSALLVTSLGFISTPFLNIHWFCDKMKMTGSKLQLVNGVALLATFFCGRVLWGNYQSLNIYSDVWKSMSASEETVLSLGKGGITNASKLPVWLVFVYLGSNTILNFLNLYWFAKMVQALMKRFQPPSSSKHVQKGNVEKNMGGHID</sequence>
<feature type="transmembrane region" description="Helical" evidence="7">
    <location>
        <begin position="53"/>
        <end position="76"/>
    </location>
</feature>
<dbReference type="PANTHER" id="PTHR13439">
    <property type="entry name" value="CT120 PROTEIN"/>
    <property type="match status" value="1"/>
</dbReference>
<evidence type="ECO:0000256" key="7">
    <source>
        <dbReference type="SAM" id="Phobius"/>
    </source>
</evidence>
<keyword evidence="3 7" id="KW-1133">Transmembrane helix</keyword>
<keyword evidence="4 5" id="KW-0472">Membrane</keyword>
<dbReference type="GO" id="GO:0055088">
    <property type="term" value="P:lipid homeostasis"/>
    <property type="evidence" value="ECO:0007669"/>
    <property type="project" value="TreeGrafter"/>
</dbReference>
<comment type="subcellular location">
    <subcellularLocation>
        <location evidence="1">Membrane</location>
        <topology evidence="1">Multi-pass membrane protein</topology>
    </subcellularLocation>
</comment>